<name>A0A9Q1H6G4_HOLLE</name>
<evidence type="ECO:0000313" key="2">
    <source>
        <dbReference type="EMBL" id="KAJ8034186.1"/>
    </source>
</evidence>
<dbReference type="Proteomes" id="UP001152320">
    <property type="component" value="Chromosome 10"/>
</dbReference>
<gene>
    <name evidence="2" type="ORF">HOLleu_20917</name>
</gene>
<dbReference type="PROSITE" id="PS50837">
    <property type="entry name" value="NACHT"/>
    <property type="match status" value="1"/>
</dbReference>
<protein>
    <submittedName>
        <fullName evidence="2">NLR family CARD domain-containing protein 4</fullName>
    </submittedName>
</protein>
<dbReference type="InterPro" id="IPR007111">
    <property type="entry name" value="NACHT_NTPase"/>
</dbReference>
<dbReference type="PANTHER" id="PTHR46312">
    <property type="entry name" value="NACHT DOMAIN-CONTAINING PROTEIN"/>
    <property type="match status" value="1"/>
</dbReference>
<dbReference type="Pfam" id="PF05729">
    <property type="entry name" value="NACHT"/>
    <property type="match status" value="1"/>
</dbReference>
<evidence type="ECO:0000259" key="1">
    <source>
        <dbReference type="PROSITE" id="PS50837"/>
    </source>
</evidence>
<dbReference type="Gene3D" id="3.40.50.300">
    <property type="entry name" value="P-loop containing nucleotide triphosphate hydrolases"/>
    <property type="match status" value="1"/>
</dbReference>
<dbReference type="SUPFAM" id="SSF52540">
    <property type="entry name" value="P-loop containing nucleoside triphosphate hydrolases"/>
    <property type="match status" value="1"/>
</dbReference>
<comment type="caution">
    <text evidence="2">The sequence shown here is derived from an EMBL/GenBank/DDBJ whole genome shotgun (WGS) entry which is preliminary data.</text>
</comment>
<proteinExistence type="predicted"/>
<organism evidence="2 3">
    <name type="scientific">Holothuria leucospilota</name>
    <name type="common">Black long sea cucumber</name>
    <name type="synonym">Mertensiothuria leucospilota</name>
    <dbReference type="NCBI Taxonomy" id="206669"/>
    <lineage>
        <taxon>Eukaryota</taxon>
        <taxon>Metazoa</taxon>
        <taxon>Echinodermata</taxon>
        <taxon>Eleutherozoa</taxon>
        <taxon>Echinozoa</taxon>
        <taxon>Holothuroidea</taxon>
        <taxon>Aspidochirotacea</taxon>
        <taxon>Aspidochirotida</taxon>
        <taxon>Holothuriidae</taxon>
        <taxon>Holothuria</taxon>
    </lineage>
</organism>
<dbReference type="OrthoDB" id="5984292at2759"/>
<keyword evidence="3" id="KW-1185">Reference proteome</keyword>
<evidence type="ECO:0000313" key="3">
    <source>
        <dbReference type="Proteomes" id="UP001152320"/>
    </source>
</evidence>
<sequence>MEVKSNKKDKKVEIWEPVGSYYDIVNDARCGSMRCILQGDAGYGKSTLTLQLAYEWCDKRTSPLADFEILVLLNLRQLGSTSSIFKAIRQFLLPKDTGLTENDIRTIFHNTLSVLIILDGYDEYSVQEQETDITLIIKRDILQEVPIILTTRSSCLPDNFPSNTQHFRLNGFNESARERYIDKVVVGDNAEAAKRIKQCLVENPVLCDLCQVPLFFVMFAHMTFERCAVLWNPVGTWYNWNTSTHLWEDRYKDIFMTPEKYDTEVHKFRKEWSFTHWQGCTNNDNNQTNAIEKPPPL</sequence>
<dbReference type="InterPro" id="IPR027417">
    <property type="entry name" value="P-loop_NTPase"/>
</dbReference>
<feature type="domain" description="NACHT" evidence="1">
    <location>
        <begin position="33"/>
        <end position="154"/>
    </location>
</feature>
<dbReference type="PANTHER" id="PTHR46312:SF2">
    <property type="entry name" value="NUCLEOTIDE-BINDING OLIGOMERIZATION DOMAIN-CONTAINING PROTEIN 2-LIKE"/>
    <property type="match status" value="1"/>
</dbReference>
<reference evidence="2" key="1">
    <citation type="submission" date="2021-10" db="EMBL/GenBank/DDBJ databases">
        <title>Tropical sea cucumber genome reveals ecological adaptation and Cuvierian tubules defense mechanism.</title>
        <authorList>
            <person name="Chen T."/>
        </authorList>
    </citation>
    <scope>NUCLEOTIDE SEQUENCE</scope>
    <source>
        <strain evidence="2">Nanhai2018</strain>
        <tissue evidence="2">Muscle</tissue>
    </source>
</reference>
<accession>A0A9Q1H6G4</accession>
<dbReference type="EMBL" id="JAIZAY010000010">
    <property type="protein sequence ID" value="KAJ8034186.1"/>
    <property type="molecule type" value="Genomic_DNA"/>
</dbReference>
<dbReference type="AlphaFoldDB" id="A0A9Q1H6G4"/>